<accession>A0A8H6S049</accession>
<proteinExistence type="predicted"/>
<comment type="caution">
    <text evidence="3">The sequence shown here is derived from an EMBL/GenBank/DDBJ whole genome shotgun (WGS) entry which is preliminary data.</text>
</comment>
<feature type="compositionally biased region" description="Low complexity" evidence="1">
    <location>
        <begin position="17"/>
        <end position="34"/>
    </location>
</feature>
<evidence type="ECO:0000256" key="2">
    <source>
        <dbReference type="SAM" id="Phobius"/>
    </source>
</evidence>
<organism evidence="3 4">
    <name type="scientific">Mycena chlorophos</name>
    <name type="common">Agaric fungus</name>
    <name type="synonym">Agaricus chlorophos</name>
    <dbReference type="NCBI Taxonomy" id="658473"/>
    <lineage>
        <taxon>Eukaryota</taxon>
        <taxon>Fungi</taxon>
        <taxon>Dikarya</taxon>
        <taxon>Basidiomycota</taxon>
        <taxon>Agaricomycotina</taxon>
        <taxon>Agaricomycetes</taxon>
        <taxon>Agaricomycetidae</taxon>
        <taxon>Agaricales</taxon>
        <taxon>Marasmiineae</taxon>
        <taxon>Mycenaceae</taxon>
        <taxon>Mycena</taxon>
    </lineage>
</organism>
<dbReference type="AlphaFoldDB" id="A0A8H6S049"/>
<keyword evidence="2" id="KW-1133">Transmembrane helix</keyword>
<keyword evidence="4" id="KW-1185">Reference proteome</keyword>
<evidence type="ECO:0000313" key="4">
    <source>
        <dbReference type="Proteomes" id="UP000613580"/>
    </source>
</evidence>
<evidence type="ECO:0000313" key="3">
    <source>
        <dbReference type="EMBL" id="KAF7288835.1"/>
    </source>
</evidence>
<protein>
    <submittedName>
        <fullName evidence="3">Uncharacterized protein</fullName>
    </submittedName>
</protein>
<evidence type="ECO:0000256" key="1">
    <source>
        <dbReference type="SAM" id="MobiDB-lite"/>
    </source>
</evidence>
<feature type="region of interest" description="Disordered" evidence="1">
    <location>
        <begin position="1"/>
        <end position="34"/>
    </location>
</feature>
<name>A0A8H6S049_MYCCL</name>
<dbReference type="OrthoDB" id="2995174at2759"/>
<keyword evidence="2" id="KW-0472">Membrane</keyword>
<dbReference type="EMBL" id="JACAZE010000031">
    <property type="protein sequence ID" value="KAF7288835.1"/>
    <property type="molecule type" value="Genomic_DNA"/>
</dbReference>
<reference evidence="3" key="1">
    <citation type="submission" date="2020-05" db="EMBL/GenBank/DDBJ databases">
        <title>Mycena genomes resolve the evolution of fungal bioluminescence.</title>
        <authorList>
            <person name="Tsai I.J."/>
        </authorList>
    </citation>
    <scope>NUCLEOTIDE SEQUENCE</scope>
    <source>
        <strain evidence="3">110903Hualien_Pintung</strain>
    </source>
</reference>
<gene>
    <name evidence="3" type="ORF">HMN09_01365400</name>
</gene>
<feature type="transmembrane region" description="Helical" evidence="2">
    <location>
        <begin position="374"/>
        <end position="394"/>
    </location>
</feature>
<dbReference type="Proteomes" id="UP000613580">
    <property type="component" value="Unassembled WGS sequence"/>
</dbReference>
<sequence length="498" mass="53487">MVVLKESPIDTELHGQPPSYTATVSSPTSSSSSGSSGDEAFIYYALCDHDGNALSPTTTFDPEYPSLGRIALRTIPPPRTAAVLKRCAANAEGLVDAILYAHASAEEPLPESGRIGSGEEGTMRRPYMLFGARTRAGNGNGNGAAADEYFYYRIYSSTGEGTSTHAFKQNDPSLGRIPRARLFGPGNHVPSYGGTLTMPCSSALFAIAQAEVSRALYSADVYPSTEATETVGSRAELAVLGPAVRADGLGGSEATALVLVTKAEAEPGYYNAHGSGRGYGERHGHGPSRGRGRYPNVHGYQPQQHIPPFPGHGFPFDGFGPFGPGWIPDAPSSPASFPGMFDEYIADVQRARHPLAPAIPSHQSMIRGAEFPQIIAPIAVLGALLVLTFLLCYCSRIPDREPRNSQNKDWEPPVIFDVNAEDPRLPGKLPTGNPMEWDSLMPLCVEPQNSSPLTKARVFTMICMPCSEPVRLSSNREKYLPYLDIASVMVETKLDAHY</sequence>
<keyword evidence="2" id="KW-0812">Transmembrane</keyword>